<keyword evidence="1" id="KW-0596">Phosphopantetheine</keyword>
<dbReference type="PANTHER" id="PTHR45527">
    <property type="entry name" value="NONRIBOSOMAL PEPTIDE SYNTHETASE"/>
    <property type="match status" value="1"/>
</dbReference>
<dbReference type="CDD" id="cd19531">
    <property type="entry name" value="LCL_NRPS-like"/>
    <property type="match status" value="1"/>
</dbReference>
<feature type="domain" description="Condensation" evidence="4">
    <location>
        <begin position="68"/>
        <end position="511"/>
    </location>
</feature>
<dbReference type="NCBIfam" id="TIGR01733">
    <property type="entry name" value="AA-adenyl-dom"/>
    <property type="match status" value="1"/>
</dbReference>
<dbReference type="InterPro" id="IPR010071">
    <property type="entry name" value="AA_adenyl_dom"/>
</dbReference>
<dbReference type="Gene3D" id="1.10.10.1830">
    <property type="entry name" value="Non-ribosomal peptide synthase, adenylation domain"/>
    <property type="match status" value="1"/>
</dbReference>
<dbReference type="InterPro" id="IPR000873">
    <property type="entry name" value="AMP-dep_synth/lig_dom"/>
</dbReference>
<sequence length="1052" mass="115268">MSFRGLLNDCQARDIKLAVKNGKLLLSDEKGNLTAELKQALSLHKAAIITWLQGSDSEAIARRDGLAEYPLSFSQQRLWFIDQLGGSTQYNVPSAFALNGRLDEAALQQSLDAVVARHAVLRTVFRLKDGEPVQCVREFASVAVERIDLGSLGEDEQRRQVRALLAAERTTPFDLGNDLMLRCRLLRLGHDSHVVLFTMHHIAADGWSLGVLIKEFVEGYEAFGAGRQPVLPELPIQYADFAHWQREAMRGGLVEAELAYWKEALDGIPSVHRLPLDKPRPAEQRFEAQRHGQRLDKALSDGLQQLGRAHNATLFMVLQSAFAAVLQRFSGDGDIVMGVPHAGRAQKELAPLIGFFVNTLVFRSQLRSDLRVSELLAQGRQTALDAFAHSHVPFDLLGDALRHERSLAYNPLCQIKFVLQNFEAGELKLPGLQLAPVEQGSGRVHFDLDLTATESADGIQLSWTYKDELFDRTSIENLAKAYRRLLQQMVAHPYARLNELDWLDADDAQRLRSQGQGPQSTVWRELPLPQQFEQQVLRTPQAIALRCGADELSYADLDAKASRLAHALIEQGVAAGARVGVHLERSLELLIALLAVQKSGAAYVMLDHKQTPERLQAILADAGVTVALLDSRRSVLPVGGVDTLYLDDAGVDAQWLAEYPSTQPDIAIAAADSAYVLYTSGSTGTPKGVEILHRGLTDYCAFAREGYYAASLSGSLVVTSPAFDLTVPSLYVPLLTGGCVELIAVDDDLAGFAARLEQADIPPVLLRLTPSHLQGLLQLADETPRQTAHVFVIGGEAFGVDLARQLQAKYPQAQIYNHYGPTETVVGCSWYDVTANLADLQRTIPIGRPMSNTALYVLDGQGRLQPPGVAGELYIGGAGVAKGYINQPELTAAKFVADPFEAGGRLYRSGDRVRWRHDGTLEFLGRLDDQVKLRGFRIELGDIESALRRHASVRDAVAVVRGDHSEARLVAYVAAEAQDEAALVEQLKTQLAAQLPSYMQPSAYAVLPRLPLTPNGKVDKAALPEPERQAQVFVAPQGETETTLAAIWARVL</sequence>
<gene>
    <name evidence="7" type="ORF">DFR29_1381</name>
</gene>
<keyword evidence="8" id="KW-1185">Reference proteome</keyword>
<dbReference type="AlphaFoldDB" id="A0A4R6YFQ6"/>
<dbReference type="InterPro" id="IPR020845">
    <property type="entry name" value="AMP-binding_CS"/>
</dbReference>
<dbReference type="Gene3D" id="3.30.559.30">
    <property type="entry name" value="Nonribosomal peptide synthetase, condensation domain"/>
    <property type="match status" value="1"/>
</dbReference>
<dbReference type="InterPro" id="IPR044894">
    <property type="entry name" value="TubC_N_sf"/>
</dbReference>
<dbReference type="InterPro" id="IPR041464">
    <property type="entry name" value="TubC_N"/>
</dbReference>
<dbReference type="GO" id="GO:0003824">
    <property type="term" value="F:catalytic activity"/>
    <property type="evidence" value="ECO:0007669"/>
    <property type="project" value="InterPro"/>
</dbReference>
<dbReference type="FunFam" id="2.30.38.10:FF:000001">
    <property type="entry name" value="Non-ribosomal peptide synthetase PvdI"/>
    <property type="match status" value="1"/>
</dbReference>
<dbReference type="Gene3D" id="3.30.300.30">
    <property type="match status" value="1"/>
</dbReference>
<evidence type="ECO:0000259" key="4">
    <source>
        <dbReference type="Pfam" id="PF00668"/>
    </source>
</evidence>
<dbReference type="PROSITE" id="PS00455">
    <property type="entry name" value="AMP_BINDING"/>
    <property type="match status" value="1"/>
</dbReference>
<organism evidence="7 8">
    <name type="scientific">Tahibacter aquaticus</name>
    <dbReference type="NCBI Taxonomy" id="520092"/>
    <lineage>
        <taxon>Bacteria</taxon>
        <taxon>Pseudomonadati</taxon>
        <taxon>Pseudomonadota</taxon>
        <taxon>Gammaproteobacteria</taxon>
        <taxon>Lysobacterales</taxon>
        <taxon>Rhodanobacteraceae</taxon>
        <taxon>Tahibacter</taxon>
    </lineage>
</organism>
<evidence type="ECO:0000256" key="2">
    <source>
        <dbReference type="ARBA" id="ARBA00022553"/>
    </source>
</evidence>
<dbReference type="SUPFAM" id="SSF52777">
    <property type="entry name" value="CoA-dependent acyltransferases"/>
    <property type="match status" value="2"/>
</dbReference>
<dbReference type="PANTHER" id="PTHR45527:SF1">
    <property type="entry name" value="FATTY ACID SYNTHASE"/>
    <property type="match status" value="1"/>
</dbReference>
<dbReference type="GO" id="GO:0044550">
    <property type="term" value="P:secondary metabolite biosynthetic process"/>
    <property type="evidence" value="ECO:0007669"/>
    <property type="project" value="TreeGrafter"/>
</dbReference>
<dbReference type="FunFam" id="3.30.300.30:FF:000010">
    <property type="entry name" value="Enterobactin synthetase component F"/>
    <property type="match status" value="1"/>
</dbReference>
<dbReference type="Pfam" id="PF18563">
    <property type="entry name" value="TubC_N"/>
    <property type="match status" value="1"/>
</dbReference>
<dbReference type="FunFam" id="3.30.559.10:FF:000012">
    <property type="entry name" value="Non-ribosomal peptide synthetase"/>
    <property type="match status" value="1"/>
</dbReference>
<dbReference type="Gene3D" id="2.30.38.10">
    <property type="entry name" value="Luciferase, Domain 3"/>
    <property type="match status" value="1"/>
</dbReference>
<dbReference type="Pfam" id="PF13193">
    <property type="entry name" value="AMP-binding_C"/>
    <property type="match status" value="1"/>
</dbReference>
<dbReference type="Pfam" id="PF00501">
    <property type="entry name" value="AMP-binding"/>
    <property type="match status" value="1"/>
</dbReference>
<dbReference type="CDD" id="cd05930">
    <property type="entry name" value="A_NRPS"/>
    <property type="match status" value="1"/>
</dbReference>
<dbReference type="GO" id="GO:0005829">
    <property type="term" value="C:cytosol"/>
    <property type="evidence" value="ECO:0007669"/>
    <property type="project" value="TreeGrafter"/>
</dbReference>
<dbReference type="Pfam" id="PF00668">
    <property type="entry name" value="Condensation"/>
    <property type="match status" value="1"/>
</dbReference>
<evidence type="ECO:0000256" key="1">
    <source>
        <dbReference type="ARBA" id="ARBA00022450"/>
    </source>
</evidence>
<evidence type="ECO:0000313" key="8">
    <source>
        <dbReference type="Proteomes" id="UP000295293"/>
    </source>
</evidence>
<dbReference type="Gene3D" id="3.30.559.10">
    <property type="entry name" value="Chloramphenicol acetyltransferase-like domain"/>
    <property type="match status" value="1"/>
</dbReference>
<name>A0A4R6YFQ6_9GAMM</name>
<evidence type="ECO:0000259" key="3">
    <source>
        <dbReference type="Pfam" id="PF00501"/>
    </source>
</evidence>
<proteinExistence type="predicted"/>
<comment type="caution">
    <text evidence="7">The sequence shown here is derived from an EMBL/GenBank/DDBJ whole genome shotgun (WGS) entry which is preliminary data.</text>
</comment>
<evidence type="ECO:0000259" key="6">
    <source>
        <dbReference type="Pfam" id="PF18563"/>
    </source>
</evidence>
<feature type="non-terminal residue" evidence="7">
    <location>
        <position position="1052"/>
    </location>
</feature>
<dbReference type="OrthoDB" id="9030879at2"/>
<protein>
    <submittedName>
        <fullName evidence="7">Amino acid adenylation domain-containing protein</fullName>
    </submittedName>
</protein>
<evidence type="ECO:0000259" key="5">
    <source>
        <dbReference type="Pfam" id="PF13193"/>
    </source>
</evidence>
<feature type="domain" description="TubC N-terminal docking" evidence="6">
    <location>
        <begin position="6"/>
        <end position="53"/>
    </location>
</feature>
<dbReference type="EMBL" id="SNZH01000038">
    <property type="protein sequence ID" value="TDR35191.1"/>
    <property type="molecule type" value="Genomic_DNA"/>
</dbReference>
<feature type="domain" description="AMP-binding enzyme C-terminal" evidence="5">
    <location>
        <begin position="943"/>
        <end position="1017"/>
    </location>
</feature>
<reference evidence="7 8" key="1">
    <citation type="submission" date="2019-03" db="EMBL/GenBank/DDBJ databases">
        <title>Genomic Encyclopedia of Type Strains, Phase IV (KMG-IV): sequencing the most valuable type-strain genomes for metagenomic binning, comparative biology and taxonomic classification.</title>
        <authorList>
            <person name="Goeker M."/>
        </authorList>
    </citation>
    <scope>NUCLEOTIDE SEQUENCE [LARGE SCALE GENOMIC DNA]</scope>
    <source>
        <strain evidence="7 8">DSM 21667</strain>
    </source>
</reference>
<dbReference type="InterPro" id="IPR045851">
    <property type="entry name" value="AMP-bd_C_sf"/>
</dbReference>
<accession>A0A4R6YFQ6</accession>
<dbReference type="InterPro" id="IPR023213">
    <property type="entry name" value="CAT-like_dom_sf"/>
</dbReference>
<dbReference type="SUPFAM" id="SSF56801">
    <property type="entry name" value="Acetyl-CoA synthetase-like"/>
    <property type="match status" value="1"/>
</dbReference>
<feature type="domain" description="AMP-dependent synthetase/ligase" evidence="3">
    <location>
        <begin position="532"/>
        <end position="884"/>
    </location>
</feature>
<dbReference type="InterPro" id="IPR001242">
    <property type="entry name" value="Condensation_dom"/>
</dbReference>
<dbReference type="GO" id="GO:0031177">
    <property type="term" value="F:phosphopantetheine binding"/>
    <property type="evidence" value="ECO:0007669"/>
    <property type="project" value="TreeGrafter"/>
</dbReference>
<dbReference type="RefSeq" id="WP_133822023.1">
    <property type="nucleotide sequence ID" value="NZ_SNZH01000038.1"/>
</dbReference>
<keyword evidence="2" id="KW-0597">Phosphoprotein</keyword>
<dbReference type="Proteomes" id="UP000295293">
    <property type="component" value="Unassembled WGS sequence"/>
</dbReference>
<dbReference type="InterPro" id="IPR025110">
    <property type="entry name" value="AMP-bd_C"/>
</dbReference>
<dbReference type="Gene3D" id="3.40.50.980">
    <property type="match status" value="2"/>
</dbReference>
<dbReference type="FunFam" id="3.40.50.980:FF:000001">
    <property type="entry name" value="Non-ribosomal peptide synthetase"/>
    <property type="match status" value="1"/>
</dbReference>
<evidence type="ECO:0000313" key="7">
    <source>
        <dbReference type="EMBL" id="TDR35191.1"/>
    </source>
</evidence>
<dbReference type="GO" id="GO:0043041">
    <property type="term" value="P:amino acid activation for nonribosomal peptide biosynthetic process"/>
    <property type="evidence" value="ECO:0007669"/>
    <property type="project" value="TreeGrafter"/>
</dbReference>